<reference evidence="4" key="1">
    <citation type="submission" date="2024-06" db="EMBL/GenBank/DDBJ databases">
        <title>Caulobacter inopinatus, sp. nov.</title>
        <authorList>
            <person name="Donachie S.P."/>
        </authorList>
    </citation>
    <scope>NUCLEOTIDE SEQUENCE</scope>
    <source>
        <strain evidence="4">73W</strain>
    </source>
</reference>
<evidence type="ECO:0000256" key="2">
    <source>
        <dbReference type="SAM" id="SignalP"/>
    </source>
</evidence>
<dbReference type="SMART" id="SM00318">
    <property type="entry name" value="SNc"/>
    <property type="match status" value="1"/>
</dbReference>
<feature type="domain" description="TNase-like" evidence="3">
    <location>
        <begin position="75"/>
        <end position="203"/>
    </location>
</feature>
<dbReference type="RefSeq" id="WP_369059593.1">
    <property type="nucleotide sequence ID" value="NZ_CP158375.1"/>
</dbReference>
<dbReference type="Gene3D" id="2.40.50.90">
    <property type="match status" value="1"/>
</dbReference>
<dbReference type="InterPro" id="IPR035437">
    <property type="entry name" value="SNase_OB-fold_sf"/>
</dbReference>
<organism evidence="4">
    <name type="scientific">Caulobacter sp. 73W</name>
    <dbReference type="NCBI Taxonomy" id="3161137"/>
    <lineage>
        <taxon>Bacteria</taxon>
        <taxon>Pseudomonadati</taxon>
        <taxon>Pseudomonadota</taxon>
        <taxon>Alphaproteobacteria</taxon>
        <taxon>Caulobacterales</taxon>
        <taxon>Caulobacteraceae</taxon>
        <taxon>Caulobacter</taxon>
    </lineage>
</organism>
<dbReference type="AlphaFoldDB" id="A0AB39KTX4"/>
<dbReference type="SUPFAM" id="SSF50199">
    <property type="entry name" value="Staphylococcal nuclease"/>
    <property type="match status" value="1"/>
</dbReference>
<accession>A0AB39KTX4</accession>
<feature type="region of interest" description="Disordered" evidence="1">
    <location>
        <begin position="206"/>
        <end position="227"/>
    </location>
</feature>
<gene>
    <name evidence="4" type="ORF">ABOZ73_18635</name>
</gene>
<feature type="signal peptide" evidence="2">
    <location>
        <begin position="1"/>
        <end position="23"/>
    </location>
</feature>
<dbReference type="InterPro" id="IPR016071">
    <property type="entry name" value="Staphylococal_nuclease_OB-fold"/>
</dbReference>
<evidence type="ECO:0000256" key="1">
    <source>
        <dbReference type="SAM" id="MobiDB-lite"/>
    </source>
</evidence>
<dbReference type="EMBL" id="CP158375">
    <property type="protein sequence ID" value="XDO96753.1"/>
    <property type="molecule type" value="Genomic_DNA"/>
</dbReference>
<name>A0AB39KTX4_9CAUL</name>
<sequence>MPISKTWLALAAVAGVVALGAVAYEQARPKVHPIKEADALKYALNSTDHVPELVSPEAATDDRADTRADLFGRAQVIDGDTLKINGVEADLWTIEAPELAQTCEDKNGKAWACGEASRAHLEKLIGGRQVACRPEGPPPTNGRWLGVCYVSDTPCQGDTGHCESDLGSLNLAQVTNGWAADFEGQYADNENDAQEARLGVWAGRFETPSERRSREAQVQAEPQDAGT</sequence>
<evidence type="ECO:0000259" key="3">
    <source>
        <dbReference type="PROSITE" id="PS50830"/>
    </source>
</evidence>
<feature type="chain" id="PRO_5044327632" evidence="2">
    <location>
        <begin position="24"/>
        <end position="227"/>
    </location>
</feature>
<dbReference type="PROSITE" id="PS50830">
    <property type="entry name" value="TNASE_3"/>
    <property type="match status" value="1"/>
</dbReference>
<protein>
    <submittedName>
        <fullName evidence="4">Thermonuclease family protein</fullName>
    </submittedName>
</protein>
<proteinExistence type="predicted"/>
<evidence type="ECO:0000313" key="4">
    <source>
        <dbReference type="EMBL" id="XDO96753.1"/>
    </source>
</evidence>
<keyword evidence="2" id="KW-0732">Signal</keyword>